<dbReference type="PATRIC" id="fig|1307436.3.peg.1929"/>
<dbReference type="eggNOG" id="ENOG5030DDA">
    <property type="taxonomic scope" value="Bacteria"/>
</dbReference>
<reference evidence="1 2" key="2">
    <citation type="journal article" date="2016" name="Sci. Rep.">
        <title>A novel serine protease, Sep1, from Bacillus firmus DS-1 has nematicidal activity and degrades multiple intestinal-associated nematode proteins.</title>
        <authorList>
            <person name="Geng C."/>
            <person name="Nie X."/>
            <person name="Tang Z."/>
            <person name="Zhang Y."/>
            <person name="Lin J."/>
            <person name="Sun M."/>
            <person name="Peng D."/>
        </authorList>
    </citation>
    <scope>NUCLEOTIDE SEQUENCE [LARGE SCALE GENOMIC DNA]</scope>
    <source>
        <strain evidence="1 2">DS1</strain>
    </source>
</reference>
<reference evidence="2" key="1">
    <citation type="submission" date="2013-03" db="EMBL/GenBank/DDBJ databases">
        <title>Draft genome sequence of Bacillus firmus DS1.</title>
        <authorList>
            <person name="Peng D."/>
            <person name="Zhu L."/>
            <person name="Sun M."/>
        </authorList>
    </citation>
    <scope>NUCLEOTIDE SEQUENCE [LARGE SCALE GENOMIC DNA]</scope>
    <source>
        <strain evidence="2">DS1</strain>
    </source>
</reference>
<proteinExistence type="predicted"/>
<dbReference type="OrthoDB" id="2355011at2"/>
<comment type="caution">
    <text evidence="1">The sequence shown here is derived from an EMBL/GenBank/DDBJ whole genome shotgun (WGS) entry which is preliminary data.</text>
</comment>
<dbReference type="EMBL" id="APVL01000006">
    <property type="protein sequence ID" value="EWG11168.1"/>
    <property type="molecule type" value="Genomic_DNA"/>
</dbReference>
<evidence type="ECO:0000313" key="2">
    <source>
        <dbReference type="Proteomes" id="UP000019270"/>
    </source>
</evidence>
<dbReference type="Proteomes" id="UP000019270">
    <property type="component" value="Unassembled WGS sequence"/>
</dbReference>
<protein>
    <submittedName>
        <fullName evidence="1">HesB/YadR/YfhF-family protein</fullName>
    </submittedName>
</protein>
<evidence type="ECO:0000313" key="1">
    <source>
        <dbReference type="EMBL" id="EWG11168.1"/>
    </source>
</evidence>
<dbReference type="AlphaFoldDB" id="W7KYI2"/>
<name>W7KYI2_CYTFI</name>
<accession>W7KYI2</accession>
<sequence>MPGEEDNIFEINGITVAIDPNIESVTQDLVLDFSKEANGLVLVGNESDCC</sequence>
<dbReference type="RefSeq" id="WP_160169251.1">
    <property type="nucleotide sequence ID" value="NZ_APVL01000006.1"/>
</dbReference>
<gene>
    <name evidence="1" type="ORF">PBF_09087</name>
</gene>
<organism evidence="1 2">
    <name type="scientific">Cytobacillus firmus DS1</name>
    <dbReference type="NCBI Taxonomy" id="1307436"/>
    <lineage>
        <taxon>Bacteria</taxon>
        <taxon>Bacillati</taxon>
        <taxon>Bacillota</taxon>
        <taxon>Bacilli</taxon>
        <taxon>Bacillales</taxon>
        <taxon>Bacillaceae</taxon>
        <taxon>Cytobacillus</taxon>
    </lineage>
</organism>